<keyword evidence="2" id="KW-1185">Reference proteome</keyword>
<organism evidence="1 2">
    <name type="scientific">Methylobacterium variabile</name>
    <dbReference type="NCBI Taxonomy" id="298794"/>
    <lineage>
        <taxon>Bacteria</taxon>
        <taxon>Pseudomonadati</taxon>
        <taxon>Pseudomonadota</taxon>
        <taxon>Alphaproteobacteria</taxon>
        <taxon>Hyphomicrobiales</taxon>
        <taxon>Methylobacteriaceae</taxon>
        <taxon>Methylobacterium</taxon>
    </lineage>
</organism>
<comment type="caution">
    <text evidence="1">The sequence shown here is derived from an EMBL/GenBank/DDBJ whole genome shotgun (WGS) entry which is preliminary data.</text>
</comment>
<evidence type="ECO:0000313" key="2">
    <source>
        <dbReference type="Proteomes" id="UP000035955"/>
    </source>
</evidence>
<sequence length="145" mass="15494">MTAQILDVVILDGRRCPLPSAPSPFPPGFDLPPGQFFSGADHRNVRGYGAVWQIVDGRLLVVGFGGTVEAFPGGDRQIGMREVYGTEGPVWAEWVSRTLVIPVGEPVHDPEGFRAPTSTASCEVQVLHGRVTGMTTRAAAERPVA</sequence>
<dbReference type="RefSeq" id="WP_048443284.1">
    <property type="nucleotide sequence ID" value="NZ_LABY01000036.1"/>
</dbReference>
<name>A0A0J6T6L4_9HYPH</name>
<accession>A0A0J6T6L4</accession>
<dbReference type="Proteomes" id="UP000035955">
    <property type="component" value="Unassembled WGS sequence"/>
</dbReference>
<dbReference type="EMBL" id="LABY01000036">
    <property type="protein sequence ID" value="KMO41183.1"/>
    <property type="molecule type" value="Genomic_DNA"/>
</dbReference>
<reference evidence="1 2" key="1">
    <citation type="submission" date="2015-03" db="EMBL/GenBank/DDBJ databases">
        <title>Genome sequencing of Methylobacterium variabile DSM 16961.</title>
        <authorList>
            <person name="Chaudhry V."/>
            <person name="Patil P.B."/>
        </authorList>
    </citation>
    <scope>NUCLEOTIDE SEQUENCE [LARGE SCALE GENOMIC DNA]</scope>
    <source>
        <strain evidence="1 2">DSM 16961</strain>
    </source>
</reference>
<protein>
    <submittedName>
        <fullName evidence="1">Uncharacterized protein</fullName>
    </submittedName>
</protein>
<gene>
    <name evidence="1" type="ORF">VQ02_06160</name>
</gene>
<dbReference type="PATRIC" id="fig|298794.3.peg.5236"/>
<evidence type="ECO:0000313" key="1">
    <source>
        <dbReference type="EMBL" id="KMO41183.1"/>
    </source>
</evidence>
<dbReference type="AlphaFoldDB" id="A0A0J6T6L4"/>
<dbReference type="OrthoDB" id="7973217at2"/>
<proteinExistence type="predicted"/>